<keyword evidence="8" id="KW-1185">Reference proteome</keyword>
<reference evidence="7 8" key="1">
    <citation type="journal article" date="2020" name="Mol. Biol. Evol.">
        <title>Interspecific Gene Flow and the Evolution of Specialization in Black and White Rhinoceros.</title>
        <authorList>
            <person name="Moodley Y."/>
            <person name="Westbury M.V."/>
            <person name="Russo I.M."/>
            <person name="Gopalakrishnan S."/>
            <person name="Rakotoarivelo A."/>
            <person name="Olsen R.A."/>
            <person name="Prost S."/>
            <person name="Tunstall T."/>
            <person name="Ryder O.A."/>
            <person name="Dalen L."/>
            <person name="Bruford M.W."/>
        </authorList>
    </citation>
    <scope>NUCLEOTIDE SEQUENCE [LARGE SCALE GENOMIC DNA]</scope>
    <source>
        <strain evidence="7">SBR-YM</strain>
        <tissue evidence="7">Skin</tissue>
    </source>
</reference>
<dbReference type="InterPro" id="IPR052385">
    <property type="entry name" value="Obscurin/Obscurin-like_Reg"/>
</dbReference>
<feature type="region of interest" description="Disordered" evidence="5">
    <location>
        <begin position="356"/>
        <end position="380"/>
    </location>
</feature>
<comment type="subcellular location">
    <subcellularLocation>
        <location evidence="1">Cytoplasm</location>
    </subcellularLocation>
</comment>
<dbReference type="SMART" id="SM00408">
    <property type="entry name" value="IGc2"/>
    <property type="match status" value="4"/>
</dbReference>
<dbReference type="InterPro" id="IPR013098">
    <property type="entry name" value="Ig_I-set"/>
</dbReference>
<dbReference type="InterPro" id="IPR003599">
    <property type="entry name" value="Ig_sub"/>
</dbReference>
<dbReference type="InterPro" id="IPR036179">
    <property type="entry name" value="Ig-like_dom_sf"/>
</dbReference>
<dbReference type="FunFam" id="2.60.40.10:FF:000148">
    <property type="entry name" value="titin isoform X1"/>
    <property type="match status" value="1"/>
</dbReference>
<evidence type="ECO:0000256" key="1">
    <source>
        <dbReference type="ARBA" id="ARBA00004496"/>
    </source>
</evidence>
<keyword evidence="3" id="KW-0597">Phosphoprotein</keyword>
<dbReference type="Pfam" id="PF07679">
    <property type="entry name" value="I-set"/>
    <property type="match status" value="4"/>
</dbReference>
<dbReference type="PANTHER" id="PTHR35971">
    <property type="entry name" value="SI:DKEY-31G6.6"/>
    <property type="match status" value="1"/>
</dbReference>
<dbReference type="SMART" id="SM00409">
    <property type="entry name" value="IG"/>
    <property type="match status" value="4"/>
</dbReference>
<evidence type="ECO:0000256" key="2">
    <source>
        <dbReference type="ARBA" id="ARBA00022490"/>
    </source>
</evidence>
<evidence type="ECO:0000259" key="6">
    <source>
        <dbReference type="PROSITE" id="PS50835"/>
    </source>
</evidence>
<keyword evidence="4" id="KW-1015">Disulfide bond</keyword>
<proteinExistence type="predicted"/>
<accession>A0A7J7F6W5</accession>
<evidence type="ECO:0000256" key="5">
    <source>
        <dbReference type="SAM" id="MobiDB-lite"/>
    </source>
</evidence>
<gene>
    <name evidence="7" type="ORF">HPG69_008136</name>
</gene>
<name>A0A7J7F6W5_DICBM</name>
<feature type="domain" description="Ig-like" evidence="6">
    <location>
        <begin position="395"/>
        <end position="481"/>
    </location>
</feature>
<dbReference type="InterPro" id="IPR013783">
    <property type="entry name" value="Ig-like_fold"/>
</dbReference>
<evidence type="ECO:0000256" key="3">
    <source>
        <dbReference type="ARBA" id="ARBA00022553"/>
    </source>
</evidence>
<dbReference type="GO" id="GO:0005737">
    <property type="term" value="C:cytoplasm"/>
    <property type="evidence" value="ECO:0007669"/>
    <property type="project" value="UniProtKB-SubCell"/>
</dbReference>
<comment type="caution">
    <text evidence="7">The sequence shown here is derived from an EMBL/GenBank/DDBJ whole genome shotgun (WGS) entry which is preliminary data.</text>
</comment>
<dbReference type="SUPFAM" id="SSF48726">
    <property type="entry name" value="Immunoglobulin"/>
    <property type="match status" value="4"/>
</dbReference>
<feature type="domain" description="Ig-like" evidence="6">
    <location>
        <begin position="131"/>
        <end position="210"/>
    </location>
</feature>
<evidence type="ECO:0000313" key="8">
    <source>
        <dbReference type="Proteomes" id="UP000551758"/>
    </source>
</evidence>
<sequence>MPPFSLQCLRMGPVLPWRTVVSHSWLLAGTELAALRPVARGLRLAALHRPWEPGWCHYAVCGSALFTLRLAQWRASGQELDRAGQGWCHRAMGAWDDSISARHGCGAQARDARVSALLPTDPPAPPTEPEPERPAMERPGRREPLVVREHEDIVLTATLVTPSVATVTWFKDGVEIRRSKRHETASLGDTHTLTVRGAQTMDSAVYSCRVGAEGQDFPVQVEGQRGGGGPLGTPCLRRPRAEAGCVSGRTTGQHRAACATPDVLSPSAEVAAKFCRPLEPVRGDLGGTVTLACELSPAQAEVVWRCGSTELRAGKRFQMAAAGPRRSLTVSGLRAEDAGEYVCESRDDRTSARLTVSGTGPPGARAGARGRVGSRAGVHGRLPGGGVLPRRLQVPREVKFTSGLNTVVAEEGLEATFQCVVTPGDAAVTWFRDGAQLQPSEKFLISQSGGSHSLIISSLVLEDAGQITAEAEGVKSTAALRVRGARVGRQGGRRPPGAGSKAACRYQPAPVLFRKKLEPQTVEERSSVTMGVELTRPWPDVKWTRNAAALAPGENLAIHAEGAHHRLVIRSVGFADRGFYGCETPDDKTQAKLTVESERRGGVGLGLGV</sequence>
<dbReference type="FunFam" id="2.60.40.10:FF:001136">
    <property type="entry name" value="Obscurin, cytoskeletal calmodulin and titin-interacting RhoGEF"/>
    <property type="match status" value="1"/>
</dbReference>
<protein>
    <recommendedName>
        <fullName evidence="6">Ig-like domain-containing protein</fullName>
    </recommendedName>
</protein>
<feature type="compositionally biased region" description="Low complexity" evidence="5">
    <location>
        <begin position="357"/>
        <end position="380"/>
    </location>
</feature>
<dbReference type="FunFam" id="2.60.40.10:FF:001032">
    <property type="entry name" value="Obscurin, cytoskeletal calmodulin and titin-interacting RhoGEF"/>
    <property type="match status" value="1"/>
</dbReference>
<keyword evidence="2" id="KW-0963">Cytoplasm</keyword>
<organism evidence="7 8">
    <name type="scientific">Diceros bicornis minor</name>
    <name type="common">South-central black rhinoceros</name>
    <dbReference type="NCBI Taxonomy" id="77932"/>
    <lineage>
        <taxon>Eukaryota</taxon>
        <taxon>Metazoa</taxon>
        <taxon>Chordata</taxon>
        <taxon>Craniata</taxon>
        <taxon>Vertebrata</taxon>
        <taxon>Euteleostomi</taxon>
        <taxon>Mammalia</taxon>
        <taxon>Eutheria</taxon>
        <taxon>Laurasiatheria</taxon>
        <taxon>Perissodactyla</taxon>
        <taxon>Rhinocerotidae</taxon>
        <taxon>Diceros</taxon>
    </lineage>
</organism>
<feature type="domain" description="Ig-like" evidence="6">
    <location>
        <begin position="266"/>
        <end position="355"/>
    </location>
</feature>
<dbReference type="InterPro" id="IPR003598">
    <property type="entry name" value="Ig_sub2"/>
</dbReference>
<dbReference type="InterPro" id="IPR003597">
    <property type="entry name" value="Ig_C1-set"/>
</dbReference>
<evidence type="ECO:0000256" key="4">
    <source>
        <dbReference type="ARBA" id="ARBA00023157"/>
    </source>
</evidence>
<dbReference type="PANTHER" id="PTHR35971:SF4">
    <property type="entry name" value="OBSCURIN"/>
    <property type="match status" value="1"/>
</dbReference>
<dbReference type="SMART" id="SM00407">
    <property type="entry name" value="IGc1"/>
    <property type="match status" value="1"/>
</dbReference>
<dbReference type="Gene3D" id="2.60.40.10">
    <property type="entry name" value="Immunoglobulins"/>
    <property type="match status" value="4"/>
</dbReference>
<evidence type="ECO:0000313" key="7">
    <source>
        <dbReference type="EMBL" id="KAF5923773.1"/>
    </source>
</evidence>
<feature type="compositionally biased region" description="Basic and acidic residues" evidence="5">
    <location>
        <begin position="130"/>
        <end position="143"/>
    </location>
</feature>
<feature type="region of interest" description="Disordered" evidence="5">
    <location>
        <begin position="117"/>
        <end position="143"/>
    </location>
</feature>
<dbReference type="FunFam" id="2.60.40.10:FF:001214">
    <property type="entry name" value="Obscurin, cytoskeletal calmodulin and titin-interacting RhoGEF"/>
    <property type="match status" value="1"/>
</dbReference>
<dbReference type="EMBL" id="JACDTQ010001135">
    <property type="protein sequence ID" value="KAF5923773.1"/>
    <property type="molecule type" value="Genomic_DNA"/>
</dbReference>
<dbReference type="PROSITE" id="PS50835">
    <property type="entry name" value="IG_LIKE"/>
    <property type="match status" value="4"/>
</dbReference>
<dbReference type="InterPro" id="IPR007110">
    <property type="entry name" value="Ig-like_dom"/>
</dbReference>
<dbReference type="AlphaFoldDB" id="A0A7J7F6W5"/>
<dbReference type="CDD" id="cd00096">
    <property type="entry name" value="Ig"/>
    <property type="match status" value="1"/>
</dbReference>
<feature type="domain" description="Ig-like" evidence="6">
    <location>
        <begin position="508"/>
        <end position="594"/>
    </location>
</feature>
<dbReference type="Proteomes" id="UP000551758">
    <property type="component" value="Unassembled WGS sequence"/>
</dbReference>